<evidence type="ECO:0000256" key="9">
    <source>
        <dbReference type="RuleBase" id="RU364020"/>
    </source>
</evidence>
<dbReference type="GO" id="GO:0000139">
    <property type="term" value="C:Golgi membrane"/>
    <property type="evidence" value="ECO:0007669"/>
    <property type="project" value="UniProtKB-SubCell"/>
</dbReference>
<gene>
    <name evidence="10" type="ORF">BaRGS_00005879</name>
</gene>
<comment type="subcellular location">
    <subcellularLocation>
        <location evidence="1 9">Golgi apparatus membrane</location>
        <topology evidence="1 9">Single-pass type II membrane protein</topology>
    </subcellularLocation>
</comment>
<organism evidence="10 11">
    <name type="scientific">Batillaria attramentaria</name>
    <dbReference type="NCBI Taxonomy" id="370345"/>
    <lineage>
        <taxon>Eukaryota</taxon>
        <taxon>Metazoa</taxon>
        <taxon>Spiralia</taxon>
        <taxon>Lophotrochozoa</taxon>
        <taxon>Mollusca</taxon>
        <taxon>Gastropoda</taxon>
        <taxon>Caenogastropoda</taxon>
        <taxon>Sorbeoconcha</taxon>
        <taxon>Cerithioidea</taxon>
        <taxon>Batillariidae</taxon>
        <taxon>Batillaria</taxon>
    </lineage>
</organism>
<protein>
    <recommendedName>
        <fullName evidence="9">Carbohydrate sulfotransferase</fullName>
        <ecNumber evidence="9">2.8.2.-</ecNumber>
    </recommendedName>
</protein>
<comment type="caution">
    <text evidence="10">The sequence shown here is derived from an EMBL/GenBank/DDBJ whole genome shotgun (WGS) entry which is preliminary data.</text>
</comment>
<sequence length="280" mass="32819">MDDVGTDAAFVLQLLNVLKPTVLLILILLFVTSTFLLMTHHDCDASNCSHHDFHLILMLLPDFWRNVGVQAITRYRKDPTDKAKRCGHDVTFTEFVQFALTTENSHWEPIHRRCDPCRFQPQIIADMDTFSRDSEVILKRMGLDSVLHELNRTGQRELELRTLIDYNFDLINTTNHYQGCITQTELAYLLWKVFQINGYLPVQTLFSLDKDKGPFSFQDFKNHVIGVFRESAHMHEKLKRQKRHFMEDAYRSLSPELIDKLRAVFKLDFQLFGYDDSPFT</sequence>
<evidence type="ECO:0000256" key="6">
    <source>
        <dbReference type="ARBA" id="ARBA00023034"/>
    </source>
</evidence>
<dbReference type="AlphaFoldDB" id="A0ABD0LTT0"/>
<keyword evidence="11" id="KW-1185">Reference proteome</keyword>
<keyword evidence="3 9" id="KW-0808">Transferase</keyword>
<evidence type="ECO:0000256" key="4">
    <source>
        <dbReference type="ARBA" id="ARBA00022692"/>
    </source>
</evidence>
<evidence type="ECO:0000313" key="11">
    <source>
        <dbReference type="Proteomes" id="UP001519460"/>
    </source>
</evidence>
<evidence type="ECO:0000256" key="5">
    <source>
        <dbReference type="ARBA" id="ARBA00022989"/>
    </source>
</evidence>
<dbReference type="EC" id="2.8.2.-" evidence="9"/>
<keyword evidence="9" id="KW-0119">Carbohydrate metabolism</keyword>
<dbReference type="InterPro" id="IPR018011">
    <property type="entry name" value="Carb_sulfotrans_8-10"/>
</dbReference>
<dbReference type="PANTHER" id="PTHR12137:SF54">
    <property type="entry name" value="CARBOHYDRATE SULFOTRANSFERASE"/>
    <property type="match status" value="1"/>
</dbReference>
<name>A0ABD0LTT0_9CAEN</name>
<dbReference type="Proteomes" id="UP001519460">
    <property type="component" value="Unassembled WGS sequence"/>
</dbReference>
<evidence type="ECO:0000256" key="2">
    <source>
        <dbReference type="ARBA" id="ARBA00006339"/>
    </source>
</evidence>
<evidence type="ECO:0000256" key="1">
    <source>
        <dbReference type="ARBA" id="ARBA00004323"/>
    </source>
</evidence>
<comment type="similarity">
    <text evidence="2 9">Belongs to the sulfotransferase 2 family.</text>
</comment>
<keyword evidence="6 9" id="KW-0333">Golgi apparatus</keyword>
<reference evidence="10 11" key="1">
    <citation type="journal article" date="2023" name="Sci. Data">
        <title>Genome assembly of the Korean intertidal mud-creeper Batillaria attramentaria.</title>
        <authorList>
            <person name="Patra A.K."/>
            <person name="Ho P.T."/>
            <person name="Jun S."/>
            <person name="Lee S.J."/>
            <person name="Kim Y."/>
            <person name="Won Y.J."/>
        </authorList>
    </citation>
    <scope>NUCLEOTIDE SEQUENCE [LARGE SCALE GENOMIC DNA]</scope>
    <source>
        <strain evidence="10">Wonlab-2016</strain>
    </source>
</reference>
<evidence type="ECO:0000256" key="7">
    <source>
        <dbReference type="ARBA" id="ARBA00023136"/>
    </source>
</evidence>
<accession>A0ABD0LTT0</accession>
<evidence type="ECO:0000256" key="8">
    <source>
        <dbReference type="ARBA" id="ARBA00023180"/>
    </source>
</evidence>
<keyword evidence="7 9" id="KW-0472">Membrane</keyword>
<evidence type="ECO:0000256" key="3">
    <source>
        <dbReference type="ARBA" id="ARBA00022679"/>
    </source>
</evidence>
<dbReference type="Pfam" id="PF03567">
    <property type="entry name" value="Sulfotransfer_2"/>
    <property type="match status" value="1"/>
</dbReference>
<keyword evidence="8 9" id="KW-0325">Glycoprotein</keyword>
<keyword evidence="5 9" id="KW-1133">Transmembrane helix</keyword>
<evidence type="ECO:0000313" key="10">
    <source>
        <dbReference type="EMBL" id="KAK7502930.1"/>
    </source>
</evidence>
<dbReference type="InterPro" id="IPR005331">
    <property type="entry name" value="Sulfotransferase"/>
</dbReference>
<dbReference type="PANTHER" id="PTHR12137">
    <property type="entry name" value="CARBOHYDRATE SULFOTRANSFERASE"/>
    <property type="match status" value="1"/>
</dbReference>
<dbReference type="GO" id="GO:0008146">
    <property type="term" value="F:sulfotransferase activity"/>
    <property type="evidence" value="ECO:0007669"/>
    <property type="project" value="UniProtKB-ARBA"/>
</dbReference>
<keyword evidence="9" id="KW-0735">Signal-anchor</keyword>
<dbReference type="EMBL" id="JACVVK020000023">
    <property type="protein sequence ID" value="KAK7502930.1"/>
    <property type="molecule type" value="Genomic_DNA"/>
</dbReference>
<keyword evidence="4 9" id="KW-0812">Transmembrane</keyword>
<feature type="transmembrane region" description="Helical" evidence="9">
    <location>
        <begin position="20"/>
        <end position="38"/>
    </location>
</feature>
<proteinExistence type="inferred from homology"/>